<evidence type="ECO:0000256" key="5">
    <source>
        <dbReference type="ARBA" id="ARBA00022496"/>
    </source>
</evidence>
<comment type="similarity">
    <text evidence="2 14 15">Belongs to the TonB-dependent receptor family.</text>
</comment>
<comment type="subcellular location">
    <subcellularLocation>
        <location evidence="1 14">Cell outer membrane</location>
        <topology evidence="1 14">Multi-pass membrane protein</topology>
    </subcellularLocation>
</comment>
<evidence type="ECO:0000256" key="11">
    <source>
        <dbReference type="ARBA" id="ARBA00023136"/>
    </source>
</evidence>
<gene>
    <name evidence="19" type="primary">foxA</name>
    <name evidence="19" type="ORF">ERS008476_00036</name>
</gene>
<evidence type="ECO:0000256" key="8">
    <source>
        <dbReference type="ARBA" id="ARBA00023004"/>
    </source>
</evidence>
<dbReference type="AlphaFoldDB" id="A0A0H5LQ18"/>
<evidence type="ECO:0000256" key="4">
    <source>
        <dbReference type="ARBA" id="ARBA00022452"/>
    </source>
</evidence>
<evidence type="ECO:0000256" key="14">
    <source>
        <dbReference type="PROSITE-ProRule" id="PRU01360"/>
    </source>
</evidence>
<protein>
    <submittedName>
        <fullName evidence="19">Ferrioxamine receptor</fullName>
    </submittedName>
</protein>
<dbReference type="InterPro" id="IPR012910">
    <property type="entry name" value="Plug_dom"/>
</dbReference>
<keyword evidence="10 15" id="KW-0798">TonB box</keyword>
<evidence type="ECO:0000256" key="9">
    <source>
        <dbReference type="ARBA" id="ARBA00023065"/>
    </source>
</evidence>
<dbReference type="RefSeq" id="WP_019210661.1">
    <property type="nucleotide sequence ID" value="NZ_CWJI01000001.1"/>
</dbReference>
<feature type="domain" description="TonB-dependent receptor plug" evidence="18">
    <location>
        <begin position="85"/>
        <end position="187"/>
    </location>
</feature>
<dbReference type="InterPro" id="IPR036942">
    <property type="entry name" value="Beta-barrel_TonB_sf"/>
</dbReference>
<organism evidence="19 20">
    <name type="scientific">Yersinia intermedia</name>
    <dbReference type="NCBI Taxonomy" id="631"/>
    <lineage>
        <taxon>Bacteria</taxon>
        <taxon>Pseudomonadati</taxon>
        <taxon>Pseudomonadota</taxon>
        <taxon>Gammaproteobacteria</taxon>
        <taxon>Enterobacterales</taxon>
        <taxon>Yersiniaceae</taxon>
        <taxon>Yersinia</taxon>
    </lineage>
</organism>
<keyword evidence="9" id="KW-0406">Ion transport</keyword>
<dbReference type="InterPro" id="IPR000531">
    <property type="entry name" value="Beta-barrel_TonB"/>
</dbReference>
<evidence type="ECO:0000256" key="12">
    <source>
        <dbReference type="ARBA" id="ARBA00023170"/>
    </source>
</evidence>
<dbReference type="Gene3D" id="2.40.170.20">
    <property type="entry name" value="TonB-dependent receptor, beta-barrel domain"/>
    <property type="match status" value="1"/>
</dbReference>
<dbReference type="PROSITE" id="PS52016">
    <property type="entry name" value="TONB_DEPENDENT_REC_3"/>
    <property type="match status" value="1"/>
</dbReference>
<evidence type="ECO:0000259" key="17">
    <source>
        <dbReference type="Pfam" id="PF00593"/>
    </source>
</evidence>
<dbReference type="FunFam" id="2.170.130.10:FF:000001">
    <property type="entry name" value="Catecholate siderophore TonB-dependent receptor"/>
    <property type="match status" value="1"/>
</dbReference>
<dbReference type="Proteomes" id="UP000043316">
    <property type="component" value="Unassembled WGS sequence"/>
</dbReference>
<evidence type="ECO:0000256" key="1">
    <source>
        <dbReference type="ARBA" id="ARBA00004571"/>
    </source>
</evidence>
<dbReference type="EMBL" id="CWJI01000001">
    <property type="protein sequence ID" value="CRY53153.1"/>
    <property type="molecule type" value="Genomic_DNA"/>
</dbReference>
<keyword evidence="8" id="KW-0408">Iron</keyword>
<keyword evidence="12 19" id="KW-0675">Receptor</keyword>
<evidence type="ECO:0000256" key="3">
    <source>
        <dbReference type="ARBA" id="ARBA00022448"/>
    </source>
</evidence>
<dbReference type="InterPro" id="IPR010105">
    <property type="entry name" value="TonB_sidphr_rcpt"/>
</dbReference>
<evidence type="ECO:0000313" key="20">
    <source>
        <dbReference type="Proteomes" id="UP000043316"/>
    </source>
</evidence>
<evidence type="ECO:0000256" key="16">
    <source>
        <dbReference type="SAM" id="SignalP"/>
    </source>
</evidence>
<feature type="chain" id="PRO_5005220105" evidence="16">
    <location>
        <begin position="41"/>
        <end position="738"/>
    </location>
</feature>
<evidence type="ECO:0000256" key="15">
    <source>
        <dbReference type="RuleBase" id="RU003357"/>
    </source>
</evidence>
<reference evidence="20" key="1">
    <citation type="submission" date="2015-03" db="EMBL/GenBank/DDBJ databases">
        <authorList>
            <consortium name="Pathogen Informatics"/>
        </authorList>
    </citation>
    <scope>NUCLEOTIDE SEQUENCE [LARGE SCALE GENOMIC DNA]</scope>
    <source>
        <strain evidence="20">R148</strain>
    </source>
</reference>
<evidence type="ECO:0000256" key="13">
    <source>
        <dbReference type="ARBA" id="ARBA00023237"/>
    </source>
</evidence>
<evidence type="ECO:0000313" key="19">
    <source>
        <dbReference type="EMBL" id="CRY53153.1"/>
    </source>
</evidence>
<keyword evidence="11 14" id="KW-0472">Membrane</keyword>
<keyword evidence="3 14" id="KW-0813">Transport</keyword>
<keyword evidence="13 14" id="KW-0998">Cell outer membrane</keyword>
<keyword evidence="6 14" id="KW-0812">Transmembrane</keyword>
<evidence type="ECO:0000256" key="6">
    <source>
        <dbReference type="ARBA" id="ARBA00022692"/>
    </source>
</evidence>
<dbReference type="FunFam" id="2.40.170.20:FF:000005">
    <property type="entry name" value="TonB-dependent siderophore receptor"/>
    <property type="match status" value="1"/>
</dbReference>
<evidence type="ECO:0000256" key="10">
    <source>
        <dbReference type="ARBA" id="ARBA00023077"/>
    </source>
</evidence>
<sequence>MFETSGKKRSTKLPFRASCKSKTLLFTSALILLPSLQASAATTAKEATASKEDKLVVVAQTGSGQQDDGFVAKNSSTGTKTDTPLIRTPQSVSVITAQQIQDQGATSVAQALRYTAGVVPEYRGGSNMNDEVIIRGFGYAPRFLDGLSYNSLGGARRGGQIDPWLLERIEVVRGPASVLYGQVNPGGLINMVSKRPTAESIHKVQVGAGNNSLAEAAFDFGGAVDDEGKVLYRLNGIGRTQDDAVNSFKQERFAIAPALTFIPNEDTTFTLLTSYQKEPKAGSRNFLPATGTVFGTAYGKIPYDFNVSDPSFDQSEREQTSVGYSLEHYINDTLKFRQNLRYSYNKQDYKYLVFMDLLADNRTMTRRPQIERQTTGEFAVDNQLQADFWTGQLNHTVLTGLDYKRTRIDSQFFMGTVQPKYNLDWVSPSYGLNIQDSDLSLNSSDLTKLDQVGVYLQDQIELDKWNFLLSGRYDWSQLKNQYRKTATHDQQDDHAFTGRAGVLYAFDSGISPYASYSTSFEPSTAKGAPGTGALDPVTARQVEIGIKYQPPGSSTMLTTALYDLRQKNISQYDQALAYNVPIGEVQSQGIETQLNSEINDNINLIAAYTYTKGKVRETKTLAELDKMPARTPSHSASLWGMYTFDKGVVEGLSTGMGVRYIGTSWGDAKNSFKVPAVTLYDWMMRYELGQAVPSLKGTSLQVNVNNVFNKEYVASCAQMAACFYGSGRVATATVSYSW</sequence>
<dbReference type="Pfam" id="PF00593">
    <property type="entry name" value="TonB_dep_Rec_b-barrel"/>
    <property type="match status" value="1"/>
</dbReference>
<dbReference type="GeneID" id="61815294"/>
<dbReference type="GO" id="GO:0038023">
    <property type="term" value="F:signaling receptor activity"/>
    <property type="evidence" value="ECO:0007669"/>
    <property type="project" value="InterPro"/>
</dbReference>
<dbReference type="GO" id="GO:0015891">
    <property type="term" value="P:siderophore transport"/>
    <property type="evidence" value="ECO:0007669"/>
    <property type="project" value="InterPro"/>
</dbReference>
<dbReference type="NCBIfam" id="TIGR01783">
    <property type="entry name" value="TonB-siderophor"/>
    <property type="match status" value="1"/>
</dbReference>
<evidence type="ECO:0000259" key="18">
    <source>
        <dbReference type="Pfam" id="PF07715"/>
    </source>
</evidence>
<dbReference type="InterPro" id="IPR039426">
    <property type="entry name" value="TonB-dep_rcpt-like"/>
</dbReference>
<dbReference type="GO" id="GO:0009279">
    <property type="term" value="C:cell outer membrane"/>
    <property type="evidence" value="ECO:0007669"/>
    <property type="project" value="UniProtKB-SubCell"/>
</dbReference>
<dbReference type="InterPro" id="IPR037066">
    <property type="entry name" value="Plug_dom_sf"/>
</dbReference>
<keyword evidence="4 14" id="KW-1134">Transmembrane beta strand</keyword>
<keyword evidence="5" id="KW-0410">Iron transport</keyword>
<evidence type="ECO:0000256" key="2">
    <source>
        <dbReference type="ARBA" id="ARBA00009810"/>
    </source>
</evidence>
<feature type="signal peptide" evidence="16">
    <location>
        <begin position="1"/>
        <end position="40"/>
    </location>
</feature>
<accession>A0A0H5LQ18</accession>
<dbReference type="SUPFAM" id="SSF56935">
    <property type="entry name" value="Porins"/>
    <property type="match status" value="1"/>
</dbReference>
<dbReference type="GO" id="GO:0015344">
    <property type="term" value="F:siderophore uptake transmembrane transporter activity"/>
    <property type="evidence" value="ECO:0007669"/>
    <property type="project" value="TreeGrafter"/>
</dbReference>
<name>A0A0H5LQ18_YERIN</name>
<keyword evidence="7 16" id="KW-0732">Signal</keyword>
<feature type="domain" description="TonB-dependent receptor-like beta-barrel" evidence="17">
    <location>
        <begin position="264"/>
        <end position="707"/>
    </location>
</feature>
<evidence type="ECO:0000256" key="7">
    <source>
        <dbReference type="ARBA" id="ARBA00022729"/>
    </source>
</evidence>
<proteinExistence type="inferred from homology"/>
<dbReference type="PANTHER" id="PTHR32552:SF68">
    <property type="entry name" value="FERRICHROME OUTER MEMBRANE TRANSPORTER_PHAGE RECEPTOR"/>
    <property type="match status" value="1"/>
</dbReference>
<dbReference type="Pfam" id="PF07715">
    <property type="entry name" value="Plug"/>
    <property type="match status" value="1"/>
</dbReference>
<dbReference type="PANTHER" id="PTHR32552">
    <property type="entry name" value="FERRICHROME IRON RECEPTOR-RELATED"/>
    <property type="match status" value="1"/>
</dbReference>
<dbReference type="Gene3D" id="2.170.130.10">
    <property type="entry name" value="TonB-dependent receptor, plug domain"/>
    <property type="match status" value="1"/>
</dbReference>
<dbReference type="CDD" id="cd01347">
    <property type="entry name" value="ligand_gated_channel"/>
    <property type="match status" value="1"/>
</dbReference>